<feature type="transmembrane region" description="Helical" evidence="1">
    <location>
        <begin position="33"/>
        <end position="52"/>
    </location>
</feature>
<protein>
    <submittedName>
        <fullName evidence="3">Diguanylate cyclase (GGDEF) domain-containing protein</fullName>
    </submittedName>
</protein>
<dbReference type="InterPro" id="IPR029787">
    <property type="entry name" value="Nucleotide_cyclase"/>
</dbReference>
<dbReference type="PANTHER" id="PTHR45138:SF9">
    <property type="entry name" value="DIGUANYLATE CYCLASE DGCM-RELATED"/>
    <property type="match status" value="1"/>
</dbReference>
<sequence length="361" mass="41196">MSLLKRIKNVLIPETDEKIHELFDMSNMSALKTMGIITAIIEGVSLIISFIIHIENIHYDQTTIVMTSVVFGCLLTAFFADLFVKKKIHGHYTAVLISGVSIIVMAIFGMYVSYMNFINNRQVIIFYGVNICFVSFFHIAPLFQILFLLTEHLIFYMLLYNYNGAEGVIAVNGVIYLLILLSASIISYYREKEFIISTYKAQTMAQDILLRSYQDQLTGLLNRYALDAIPNIEKGAICQIAMADIDHFKKFNDKYGYRKGDEVLKATASSLLDVFRKKDSYRYGGDEFLVMTTIHTEDAFRDRLATWENKLSEVRIEGVDDPIKVSYGVASGRINSQEDVFALIKDADNKLNNIKSIRHRK</sequence>
<evidence type="ECO:0000313" key="4">
    <source>
        <dbReference type="Proteomes" id="UP000182584"/>
    </source>
</evidence>
<dbReference type="SMART" id="SM00267">
    <property type="entry name" value="GGDEF"/>
    <property type="match status" value="1"/>
</dbReference>
<evidence type="ECO:0000313" key="3">
    <source>
        <dbReference type="EMBL" id="SES09352.1"/>
    </source>
</evidence>
<dbReference type="PROSITE" id="PS50887">
    <property type="entry name" value="GGDEF"/>
    <property type="match status" value="1"/>
</dbReference>
<proteinExistence type="predicted"/>
<dbReference type="Pfam" id="PF00990">
    <property type="entry name" value="GGDEF"/>
    <property type="match status" value="1"/>
</dbReference>
<name>A0A1H9UJ12_BUTFI</name>
<dbReference type="Gene3D" id="3.30.70.270">
    <property type="match status" value="1"/>
</dbReference>
<keyword evidence="1" id="KW-0812">Transmembrane</keyword>
<dbReference type="Proteomes" id="UP000182584">
    <property type="component" value="Unassembled WGS sequence"/>
</dbReference>
<dbReference type="NCBIfam" id="TIGR00254">
    <property type="entry name" value="GGDEF"/>
    <property type="match status" value="1"/>
</dbReference>
<accession>A0A1H9UJ12</accession>
<keyword evidence="1" id="KW-0472">Membrane</keyword>
<gene>
    <name evidence="3" type="ORF">SAMN04487884_118117</name>
</gene>
<feature type="transmembrane region" description="Helical" evidence="1">
    <location>
        <begin position="64"/>
        <end position="84"/>
    </location>
</feature>
<dbReference type="CDD" id="cd01949">
    <property type="entry name" value="GGDEF"/>
    <property type="match status" value="1"/>
</dbReference>
<evidence type="ECO:0000256" key="1">
    <source>
        <dbReference type="SAM" id="Phobius"/>
    </source>
</evidence>
<feature type="transmembrane region" description="Helical" evidence="1">
    <location>
        <begin position="124"/>
        <end position="149"/>
    </location>
</feature>
<dbReference type="OrthoDB" id="9804955at2"/>
<dbReference type="PANTHER" id="PTHR45138">
    <property type="entry name" value="REGULATORY COMPONENTS OF SENSORY TRANSDUCTION SYSTEM"/>
    <property type="match status" value="1"/>
</dbReference>
<feature type="domain" description="GGDEF" evidence="2">
    <location>
        <begin position="236"/>
        <end position="361"/>
    </location>
</feature>
<dbReference type="AlphaFoldDB" id="A0A1H9UJ12"/>
<feature type="transmembrane region" description="Helical" evidence="1">
    <location>
        <begin position="169"/>
        <end position="189"/>
    </location>
</feature>
<dbReference type="RefSeq" id="WP_074757105.1">
    <property type="nucleotide sequence ID" value="NZ_FOGJ01000018.1"/>
</dbReference>
<dbReference type="InterPro" id="IPR043128">
    <property type="entry name" value="Rev_trsase/Diguanyl_cyclase"/>
</dbReference>
<feature type="transmembrane region" description="Helical" evidence="1">
    <location>
        <begin position="90"/>
        <end position="112"/>
    </location>
</feature>
<dbReference type="SUPFAM" id="SSF55073">
    <property type="entry name" value="Nucleotide cyclase"/>
    <property type="match status" value="1"/>
</dbReference>
<dbReference type="GO" id="GO:0052621">
    <property type="term" value="F:diguanylate cyclase activity"/>
    <property type="evidence" value="ECO:0007669"/>
    <property type="project" value="TreeGrafter"/>
</dbReference>
<dbReference type="InterPro" id="IPR050469">
    <property type="entry name" value="Diguanylate_Cyclase"/>
</dbReference>
<reference evidence="3 4" key="1">
    <citation type="submission" date="2016-10" db="EMBL/GenBank/DDBJ databases">
        <authorList>
            <person name="de Groot N.N."/>
        </authorList>
    </citation>
    <scope>NUCLEOTIDE SEQUENCE [LARGE SCALE GENOMIC DNA]</scope>
    <source>
        <strain evidence="3 4">AR40</strain>
    </source>
</reference>
<keyword evidence="1" id="KW-1133">Transmembrane helix</keyword>
<evidence type="ECO:0000259" key="2">
    <source>
        <dbReference type="PROSITE" id="PS50887"/>
    </source>
</evidence>
<dbReference type="InterPro" id="IPR000160">
    <property type="entry name" value="GGDEF_dom"/>
</dbReference>
<dbReference type="EMBL" id="FOGJ01000018">
    <property type="protein sequence ID" value="SES09352.1"/>
    <property type="molecule type" value="Genomic_DNA"/>
</dbReference>
<organism evidence="3 4">
    <name type="scientific">Butyrivibrio fibrisolvens</name>
    <dbReference type="NCBI Taxonomy" id="831"/>
    <lineage>
        <taxon>Bacteria</taxon>
        <taxon>Bacillati</taxon>
        <taxon>Bacillota</taxon>
        <taxon>Clostridia</taxon>
        <taxon>Lachnospirales</taxon>
        <taxon>Lachnospiraceae</taxon>
        <taxon>Butyrivibrio</taxon>
    </lineage>
</organism>
<dbReference type="eggNOG" id="COG2199">
    <property type="taxonomic scope" value="Bacteria"/>
</dbReference>